<sequence length="243" mass="28112">MQATFALHHDHSYSCVFEKPIRARGLRIIPMVPAIKHKIPIEGLQLFGNLDKRDIYQYDPCRPPYSMASMDGPKLPNWMTVFNRSYLHVGDKMIVCYPSNFGIDIRGSKMICVCAIEGSPLMGFQLGPMVSQVISYQEQDRIFIGIGPERQSIVSSSDLKKWTGWGMFTYQFHIEGKPLKNATYLPWDETEDFNENLVGEMCRQYHSGNWNFCYDGIYYENTRVGVWIDADYPVLNSIYFDRN</sequence>
<accession>A0A4E0R1N8</accession>
<organism evidence="1 2">
    <name type="scientific">Fasciola hepatica</name>
    <name type="common">Liver fluke</name>
    <dbReference type="NCBI Taxonomy" id="6192"/>
    <lineage>
        <taxon>Eukaryota</taxon>
        <taxon>Metazoa</taxon>
        <taxon>Spiralia</taxon>
        <taxon>Lophotrochozoa</taxon>
        <taxon>Platyhelminthes</taxon>
        <taxon>Trematoda</taxon>
        <taxon>Digenea</taxon>
        <taxon>Plagiorchiida</taxon>
        <taxon>Echinostomata</taxon>
        <taxon>Echinostomatoidea</taxon>
        <taxon>Fasciolidae</taxon>
        <taxon>Fasciola</taxon>
    </lineage>
</organism>
<reference evidence="1" key="1">
    <citation type="submission" date="2019-03" db="EMBL/GenBank/DDBJ databases">
        <title>Improved annotation for the trematode Fasciola hepatica.</title>
        <authorList>
            <person name="Choi Y.-J."/>
            <person name="Martin J."/>
            <person name="Mitreva M."/>
        </authorList>
    </citation>
    <scope>NUCLEOTIDE SEQUENCE [LARGE SCALE GENOMIC DNA]</scope>
</reference>
<proteinExistence type="predicted"/>
<evidence type="ECO:0000313" key="2">
    <source>
        <dbReference type="Proteomes" id="UP000230066"/>
    </source>
</evidence>
<evidence type="ECO:0000313" key="1">
    <source>
        <dbReference type="EMBL" id="THD20016.1"/>
    </source>
</evidence>
<dbReference type="AlphaFoldDB" id="A0A4E0R1N8"/>
<keyword evidence="2" id="KW-1185">Reference proteome</keyword>
<comment type="caution">
    <text evidence="1">The sequence shown here is derived from an EMBL/GenBank/DDBJ whole genome shotgun (WGS) entry which is preliminary data.</text>
</comment>
<gene>
    <name evidence="1" type="ORF">D915_009199</name>
</gene>
<dbReference type="Proteomes" id="UP000230066">
    <property type="component" value="Unassembled WGS sequence"/>
</dbReference>
<name>A0A4E0R1N8_FASHE</name>
<protein>
    <submittedName>
        <fullName evidence="1">Uncharacterized protein</fullName>
    </submittedName>
</protein>
<dbReference type="EMBL" id="JXXN02005257">
    <property type="protein sequence ID" value="THD20016.1"/>
    <property type="molecule type" value="Genomic_DNA"/>
</dbReference>